<protein>
    <submittedName>
        <fullName evidence="1">Uncharacterized protein</fullName>
    </submittedName>
</protein>
<proteinExistence type="predicted"/>
<dbReference type="AlphaFoldDB" id="A0AAW8HEY7"/>
<sequence>MMKKAQAKHELENLLSKIENPKKTLDELETAQWHYIRTVALYGSGRYYFEWNFR</sequence>
<name>A0AAW8HEY7_9ENTR</name>
<organism evidence="1 2">
    <name type="scientific">Enterobacter soli</name>
    <dbReference type="NCBI Taxonomy" id="885040"/>
    <lineage>
        <taxon>Bacteria</taxon>
        <taxon>Pseudomonadati</taxon>
        <taxon>Pseudomonadota</taxon>
        <taxon>Gammaproteobacteria</taxon>
        <taxon>Enterobacterales</taxon>
        <taxon>Enterobacteriaceae</taxon>
        <taxon>Enterobacter</taxon>
    </lineage>
</organism>
<comment type="caution">
    <text evidence="1">The sequence shown here is derived from an EMBL/GenBank/DDBJ whole genome shotgun (WGS) entry which is preliminary data.</text>
</comment>
<dbReference type="RefSeq" id="WP_241772296.1">
    <property type="nucleotide sequence ID" value="NZ_JAVDKS010000022.1"/>
</dbReference>
<accession>A0AAW8HEY7</accession>
<dbReference type="EMBL" id="JAVDKS010000022">
    <property type="protein sequence ID" value="MDQ2259539.1"/>
    <property type="molecule type" value="Genomic_DNA"/>
</dbReference>
<evidence type="ECO:0000313" key="1">
    <source>
        <dbReference type="EMBL" id="MDQ2259539.1"/>
    </source>
</evidence>
<dbReference type="Proteomes" id="UP001225042">
    <property type="component" value="Unassembled WGS sequence"/>
</dbReference>
<gene>
    <name evidence="1" type="ORF">RBJ67_25760</name>
</gene>
<reference evidence="1 2" key="1">
    <citation type="submission" date="2023-08" db="EMBL/GenBank/DDBJ databases">
        <authorList>
            <person name="Dale J."/>
        </authorList>
    </citation>
    <scope>NUCLEOTIDE SEQUENCE [LARGE SCALE GENOMIC DNA]</scope>
    <source>
        <strain evidence="1 2">2023EL-00788</strain>
    </source>
</reference>
<keyword evidence="2" id="KW-1185">Reference proteome</keyword>
<evidence type="ECO:0000313" key="2">
    <source>
        <dbReference type="Proteomes" id="UP001225042"/>
    </source>
</evidence>